<gene>
    <name evidence="6" type="primary">allB</name>
    <name evidence="6" type="ORF">HAPAU_31030</name>
</gene>
<dbReference type="Gene3D" id="3.20.20.140">
    <property type="entry name" value="Metal-dependent hydrolases"/>
    <property type="match status" value="1"/>
</dbReference>
<evidence type="ECO:0000256" key="1">
    <source>
        <dbReference type="ARBA" id="ARBA00001947"/>
    </source>
</evidence>
<dbReference type="PANTHER" id="PTHR11647">
    <property type="entry name" value="HYDRANTOINASE/DIHYDROPYRIMIDINASE FAMILY MEMBER"/>
    <property type="match status" value="1"/>
</dbReference>
<evidence type="ECO:0000256" key="4">
    <source>
        <dbReference type="ARBA" id="ARBA00022975"/>
    </source>
</evidence>
<dbReference type="SUPFAM" id="SSF51556">
    <property type="entry name" value="Metallo-dependent hydrolases"/>
    <property type="match status" value="1"/>
</dbReference>
<dbReference type="RefSeq" id="WP_245634151.1">
    <property type="nucleotide sequence ID" value="NZ_LTAZ01000012.1"/>
</dbReference>
<dbReference type="PATRIC" id="fig|1008153.3.peg.3231"/>
<dbReference type="Gene3D" id="2.30.40.10">
    <property type="entry name" value="Urease, subunit C, domain 1"/>
    <property type="match status" value="1"/>
</dbReference>
<evidence type="ECO:0000256" key="3">
    <source>
        <dbReference type="ARBA" id="ARBA00022801"/>
    </source>
</evidence>
<dbReference type="SUPFAM" id="SSF51338">
    <property type="entry name" value="Composite domain of metallo-dependent hydrolases"/>
    <property type="match status" value="1"/>
</dbReference>
<comment type="similarity">
    <text evidence="2">Belongs to the metallo-dependent hydrolases superfamily. Hydantoinase/dihydropyrimidinase family.</text>
</comment>
<dbReference type="EC" id="3.5.2.5" evidence="6"/>
<proteinExistence type="inferred from homology"/>
<sequence length="460" mass="50706">MTIDTVIHGGMLVTPDSTFEGDLAVDDGTIVSVGTEQAMPDAEETIDASGLIVMPGVVDPHVHIDDHVSLDTYETATSAAALGGVTTLIDFAWQSYVSEDSPWDEEKPLRDGVERKKKNSDQAVIDFGLHGGILREDPDLFDELADLVDSGITSFKMYTTYEFGLSNGFIREVFERLRDLNAVGVAHTEDDSVCESLTSEFQAADRDDPTWLPAARPDYAEAMAADDIARLAQETGTKYYGIHTSCQKAAEALARYQDDGSLIRGETCTHYTTLTKDIYRELGSLPKIAPPIRTDDDNDAMFEYLQNGTLSVVSTDHVAQTRERKENSKWWEDPFGANGLQTSLPVFHDEAVNKRGLSYPFLVQVMCAKPAQTFGLPNKGTLEPGTDADIVLFDPNETYTISARHNASVADYTIYDGREVTGKVTRTYLRGELVASEGEIVGKPGYGKFVRRERPVWNED</sequence>
<evidence type="ECO:0000313" key="6">
    <source>
        <dbReference type="EMBL" id="KYH24727.1"/>
    </source>
</evidence>
<keyword evidence="3 6" id="KW-0378">Hydrolase</keyword>
<dbReference type="EMBL" id="LTAZ01000012">
    <property type="protein sequence ID" value="KYH24727.1"/>
    <property type="molecule type" value="Genomic_DNA"/>
</dbReference>
<accession>A0A151ABI4</accession>
<evidence type="ECO:0000256" key="2">
    <source>
        <dbReference type="ARBA" id="ARBA00008829"/>
    </source>
</evidence>
<feature type="domain" description="Amidohydrolase-related" evidence="5">
    <location>
        <begin position="52"/>
        <end position="434"/>
    </location>
</feature>
<organism evidence="6 7">
    <name type="scientific">Halalkalicoccus paucihalophilus</name>
    <dbReference type="NCBI Taxonomy" id="1008153"/>
    <lineage>
        <taxon>Archaea</taxon>
        <taxon>Methanobacteriati</taxon>
        <taxon>Methanobacteriota</taxon>
        <taxon>Stenosarchaea group</taxon>
        <taxon>Halobacteria</taxon>
        <taxon>Halobacteriales</taxon>
        <taxon>Halococcaceae</taxon>
        <taxon>Halalkalicoccus</taxon>
    </lineage>
</organism>
<dbReference type="PANTHER" id="PTHR11647:SF1">
    <property type="entry name" value="COLLAPSIN RESPONSE MEDIATOR PROTEIN"/>
    <property type="match status" value="1"/>
</dbReference>
<dbReference type="InterPro" id="IPR050378">
    <property type="entry name" value="Metallo-dep_Hydrolases_sf"/>
</dbReference>
<dbReference type="InterPro" id="IPR006680">
    <property type="entry name" value="Amidohydro-rel"/>
</dbReference>
<protein>
    <submittedName>
        <fullName evidence="6">Allantoinase</fullName>
        <ecNumber evidence="6">3.5.2.5</ecNumber>
    </submittedName>
</protein>
<comment type="cofactor">
    <cofactor evidence="1">
        <name>Zn(2+)</name>
        <dbReference type="ChEBI" id="CHEBI:29105"/>
    </cofactor>
</comment>
<dbReference type="InterPro" id="IPR032466">
    <property type="entry name" value="Metal_Hydrolase"/>
</dbReference>
<dbReference type="FunFam" id="3.20.20.140:FF:000174">
    <property type="entry name" value="Dihydropyrimidinase-related protein 2"/>
    <property type="match status" value="1"/>
</dbReference>
<name>A0A151ABI4_9EURY</name>
<dbReference type="Pfam" id="PF01979">
    <property type="entry name" value="Amidohydro_1"/>
    <property type="match status" value="1"/>
</dbReference>
<evidence type="ECO:0000259" key="5">
    <source>
        <dbReference type="Pfam" id="PF01979"/>
    </source>
</evidence>
<keyword evidence="7" id="KW-1185">Reference proteome</keyword>
<reference evidence="6 7" key="1">
    <citation type="submission" date="2016-02" db="EMBL/GenBank/DDBJ databases">
        <title>Genome sequence of Halalkalicoccus paucihalophilus DSM 24557.</title>
        <authorList>
            <person name="Poehlein A."/>
            <person name="Daniel R."/>
        </authorList>
    </citation>
    <scope>NUCLEOTIDE SEQUENCE [LARGE SCALE GENOMIC DNA]</scope>
    <source>
        <strain evidence="6 7">DSM 24557</strain>
    </source>
</reference>
<dbReference type="Proteomes" id="UP000075321">
    <property type="component" value="Unassembled WGS sequence"/>
</dbReference>
<evidence type="ECO:0000313" key="7">
    <source>
        <dbReference type="Proteomes" id="UP000075321"/>
    </source>
</evidence>
<dbReference type="InterPro" id="IPR011059">
    <property type="entry name" value="Metal-dep_hydrolase_composite"/>
</dbReference>
<keyword evidence="4" id="KW-0665">Pyrimidine biosynthesis</keyword>
<dbReference type="GO" id="GO:0006221">
    <property type="term" value="P:pyrimidine nucleotide biosynthetic process"/>
    <property type="evidence" value="ECO:0007669"/>
    <property type="project" value="UniProtKB-KW"/>
</dbReference>
<comment type="caution">
    <text evidence="6">The sequence shown here is derived from an EMBL/GenBank/DDBJ whole genome shotgun (WGS) entry which is preliminary data.</text>
</comment>
<dbReference type="GO" id="GO:0004038">
    <property type="term" value="F:allantoinase activity"/>
    <property type="evidence" value="ECO:0007669"/>
    <property type="project" value="UniProtKB-EC"/>
</dbReference>
<dbReference type="AlphaFoldDB" id="A0A151ABI4"/>